<dbReference type="PANTHER" id="PTHR33529">
    <property type="entry name" value="SLR0882 PROTEIN-RELATED"/>
    <property type="match status" value="1"/>
</dbReference>
<protein>
    <submittedName>
        <fullName evidence="7">LptF/LptG family permease</fullName>
    </submittedName>
</protein>
<dbReference type="RefSeq" id="WP_281448117.1">
    <property type="nucleotide sequence ID" value="NZ_JASBAO010000001.1"/>
</dbReference>
<proteinExistence type="predicted"/>
<reference evidence="7" key="1">
    <citation type="submission" date="2023-05" db="EMBL/GenBank/DDBJ databases">
        <title>Whole genome sequence of Commensalibacter sp.</title>
        <authorList>
            <person name="Charoenyingcharoen P."/>
            <person name="Yukphan P."/>
        </authorList>
    </citation>
    <scope>NUCLEOTIDE SEQUENCE</scope>
    <source>
        <strain evidence="7">TBRC 16381</strain>
    </source>
</reference>
<evidence type="ECO:0000313" key="7">
    <source>
        <dbReference type="EMBL" id="MDI2091006.1"/>
    </source>
</evidence>
<sequence>MQLKLLDHYFLAQAFPSFCISLGIILAALMLERLLVLLDLLAADGSPLGTFLGLLADLIPHYLGLAIPSALCVSVFLSIRQMSLNNEIDALLSSGVSLFRCARPYVIVGGIISFLCIILYGYVQPYARYDFRAAFFYASHAGWVPNIQSHMIIKPDDHLVMIVDKATKHGTHLSGIFIQQKTKNEKNQPVQHFIVAKEGEFHTAQNRAKVQLDLYNGQNLTLNPDDNNNITNFDKATKTLQQSHKRLSYRDRGTGERESTIKRELTITELYQQLQHHTSKISILDIKAEFHFRLVRSLSIICIPILATGLAITKKRKKSNLGFAIAAVALVGYDHIQQFGSDMVASGHYSALVALWLPLAVFFCICYTTLLLKNGLYAFYPSFLLNRSVKKIRK</sequence>
<keyword evidence="3 6" id="KW-0812">Transmembrane</keyword>
<gene>
    <name evidence="7" type="ORF">QJV27_06450</name>
</gene>
<accession>A0ABT6Q1M9</accession>
<feature type="transmembrane region" description="Helical" evidence="6">
    <location>
        <begin position="105"/>
        <end position="123"/>
    </location>
</feature>
<evidence type="ECO:0000256" key="4">
    <source>
        <dbReference type="ARBA" id="ARBA00022989"/>
    </source>
</evidence>
<feature type="transmembrane region" description="Helical" evidence="6">
    <location>
        <begin position="9"/>
        <end position="31"/>
    </location>
</feature>
<keyword evidence="2" id="KW-1003">Cell membrane</keyword>
<organism evidence="7 8">
    <name type="scientific">Commensalibacter oyaizuii</name>
    <dbReference type="NCBI Taxonomy" id="3043873"/>
    <lineage>
        <taxon>Bacteria</taxon>
        <taxon>Pseudomonadati</taxon>
        <taxon>Pseudomonadota</taxon>
        <taxon>Alphaproteobacteria</taxon>
        <taxon>Acetobacterales</taxon>
        <taxon>Acetobacteraceae</taxon>
    </lineage>
</organism>
<comment type="subcellular location">
    <subcellularLocation>
        <location evidence="1">Cell membrane</location>
        <topology evidence="1">Multi-pass membrane protein</topology>
    </subcellularLocation>
</comment>
<keyword evidence="5 6" id="KW-0472">Membrane</keyword>
<feature type="transmembrane region" description="Helical" evidence="6">
    <location>
        <begin position="319"/>
        <end position="336"/>
    </location>
</feature>
<evidence type="ECO:0000256" key="1">
    <source>
        <dbReference type="ARBA" id="ARBA00004651"/>
    </source>
</evidence>
<dbReference type="Proteomes" id="UP001431634">
    <property type="component" value="Unassembled WGS sequence"/>
</dbReference>
<evidence type="ECO:0000256" key="5">
    <source>
        <dbReference type="ARBA" id="ARBA00023136"/>
    </source>
</evidence>
<dbReference type="PANTHER" id="PTHR33529:SF6">
    <property type="entry name" value="YJGP_YJGQ FAMILY PERMEASE"/>
    <property type="match status" value="1"/>
</dbReference>
<dbReference type="InterPro" id="IPR005495">
    <property type="entry name" value="LptG/LptF_permease"/>
</dbReference>
<feature type="transmembrane region" description="Helical" evidence="6">
    <location>
        <begin position="51"/>
        <end position="77"/>
    </location>
</feature>
<evidence type="ECO:0000256" key="6">
    <source>
        <dbReference type="SAM" id="Phobius"/>
    </source>
</evidence>
<evidence type="ECO:0000256" key="3">
    <source>
        <dbReference type="ARBA" id="ARBA00022692"/>
    </source>
</evidence>
<dbReference type="EMBL" id="JASBAO010000001">
    <property type="protein sequence ID" value="MDI2091006.1"/>
    <property type="molecule type" value="Genomic_DNA"/>
</dbReference>
<name>A0ABT6Q1M9_9PROT</name>
<evidence type="ECO:0000256" key="2">
    <source>
        <dbReference type="ARBA" id="ARBA00022475"/>
    </source>
</evidence>
<comment type="caution">
    <text evidence="7">The sequence shown here is derived from an EMBL/GenBank/DDBJ whole genome shotgun (WGS) entry which is preliminary data.</text>
</comment>
<keyword evidence="4 6" id="KW-1133">Transmembrane helix</keyword>
<dbReference type="Pfam" id="PF03739">
    <property type="entry name" value="LptF_LptG"/>
    <property type="match status" value="1"/>
</dbReference>
<feature type="transmembrane region" description="Helical" evidence="6">
    <location>
        <begin position="348"/>
        <end position="372"/>
    </location>
</feature>
<feature type="transmembrane region" description="Helical" evidence="6">
    <location>
        <begin position="294"/>
        <end position="312"/>
    </location>
</feature>
<evidence type="ECO:0000313" key="8">
    <source>
        <dbReference type="Proteomes" id="UP001431634"/>
    </source>
</evidence>
<keyword evidence="8" id="KW-1185">Reference proteome</keyword>